<dbReference type="Proteomes" id="UP001157502">
    <property type="component" value="Chromosome 13"/>
</dbReference>
<evidence type="ECO:0000313" key="1">
    <source>
        <dbReference type="EMBL" id="KAJ8003268.1"/>
    </source>
</evidence>
<organism evidence="1 2">
    <name type="scientific">Dallia pectoralis</name>
    <name type="common">Alaska blackfish</name>
    <dbReference type="NCBI Taxonomy" id="75939"/>
    <lineage>
        <taxon>Eukaryota</taxon>
        <taxon>Metazoa</taxon>
        <taxon>Chordata</taxon>
        <taxon>Craniata</taxon>
        <taxon>Vertebrata</taxon>
        <taxon>Euteleostomi</taxon>
        <taxon>Actinopterygii</taxon>
        <taxon>Neopterygii</taxon>
        <taxon>Teleostei</taxon>
        <taxon>Protacanthopterygii</taxon>
        <taxon>Esociformes</taxon>
        <taxon>Umbridae</taxon>
        <taxon>Dallia</taxon>
    </lineage>
</organism>
<comment type="caution">
    <text evidence="1">The sequence shown here is derived from an EMBL/GenBank/DDBJ whole genome shotgun (WGS) entry which is preliminary data.</text>
</comment>
<reference evidence="1" key="1">
    <citation type="submission" date="2021-05" db="EMBL/GenBank/DDBJ databases">
        <authorList>
            <person name="Pan Q."/>
            <person name="Jouanno E."/>
            <person name="Zahm M."/>
            <person name="Klopp C."/>
            <person name="Cabau C."/>
            <person name="Louis A."/>
            <person name="Berthelot C."/>
            <person name="Parey E."/>
            <person name="Roest Crollius H."/>
            <person name="Montfort J."/>
            <person name="Robinson-Rechavi M."/>
            <person name="Bouchez O."/>
            <person name="Lampietro C."/>
            <person name="Lopez Roques C."/>
            <person name="Donnadieu C."/>
            <person name="Postlethwait J."/>
            <person name="Bobe J."/>
            <person name="Dillon D."/>
            <person name="Chandos A."/>
            <person name="von Hippel F."/>
            <person name="Guiguen Y."/>
        </authorList>
    </citation>
    <scope>NUCLEOTIDE SEQUENCE</scope>
    <source>
        <strain evidence="1">YG-Jan2019</strain>
    </source>
</reference>
<keyword evidence="2" id="KW-1185">Reference proteome</keyword>
<sequence>MNGGKCFKIPSMDILTCVCNENYKGSRCEQYQLFSTARNDSGMIAAVVLIVLLILVVLAFIIYYIRKMLN</sequence>
<accession>A0ACC2GHP6</accession>
<name>A0ACC2GHP6_DALPE</name>
<dbReference type="EMBL" id="CM055740">
    <property type="protein sequence ID" value="KAJ8003268.1"/>
    <property type="molecule type" value="Genomic_DNA"/>
</dbReference>
<gene>
    <name evidence="1" type="ORF">DPEC_G00167660</name>
</gene>
<protein>
    <submittedName>
        <fullName evidence="1">Uncharacterized protein</fullName>
    </submittedName>
</protein>
<evidence type="ECO:0000313" key="2">
    <source>
        <dbReference type="Proteomes" id="UP001157502"/>
    </source>
</evidence>
<proteinExistence type="predicted"/>